<organism evidence="2 3">
    <name type="scientific">Scylla paramamosain</name>
    <name type="common">Mud crab</name>
    <dbReference type="NCBI Taxonomy" id="85552"/>
    <lineage>
        <taxon>Eukaryota</taxon>
        <taxon>Metazoa</taxon>
        <taxon>Ecdysozoa</taxon>
        <taxon>Arthropoda</taxon>
        <taxon>Crustacea</taxon>
        <taxon>Multicrustacea</taxon>
        <taxon>Malacostraca</taxon>
        <taxon>Eumalacostraca</taxon>
        <taxon>Eucarida</taxon>
        <taxon>Decapoda</taxon>
        <taxon>Pleocyemata</taxon>
        <taxon>Brachyura</taxon>
        <taxon>Eubrachyura</taxon>
        <taxon>Portunoidea</taxon>
        <taxon>Portunidae</taxon>
        <taxon>Portuninae</taxon>
        <taxon>Scylla</taxon>
    </lineage>
</organism>
<dbReference type="InterPro" id="IPR050598">
    <property type="entry name" value="AminoAcid_Transporter"/>
</dbReference>
<dbReference type="EMBL" id="JARAKH010000016">
    <property type="protein sequence ID" value="KAK8396068.1"/>
    <property type="molecule type" value="Genomic_DNA"/>
</dbReference>
<comment type="caution">
    <text evidence="2">The sequence shown here is derived from an EMBL/GenBank/DDBJ whole genome shotgun (WGS) entry which is preliminary data.</text>
</comment>
<reference evidence="2 3" key="1">
    <citation type="submission" date="2023-03" db="EMBL/GenBank/DDBJ databases">
        <title>High-quality genome of Scylla paramamosain provides insights in environmental adaptation.</title>
        <authorList>
            <person name="Zhang L."/>
        </authorList>
    </citation>
    <scope>NUCLEOTIDE SEQUENCE [LARGE SCALE GENOMIC DNA]</scope>
    <source>
        <strain evidence="2">LZ_2023a</strain>
        <tissue evidence="2">Muscle</tissue>
    </source>
</reference>
<proteinExistence type="predicted"/>
<dbReference type="PANTHER" id="PTHR11785:SF528">
    <property type="entry name" value="AMINO ACID TRANSPORTER PROTEIN JHI-21"/>
    <property type="match status" value="1"/>
</dbReference>
<keyword evidence="1" id="KW-0812">Transmembrane</keyword>
<gene>
    <name evidence="2" type="ORF">O3P69_005280</name>
</gene>
<dbReference type="GO" id="GO:0015179">
    <property type="term" value="F:L-amino acid transmembrane transporter activity"/>
    <property type="evidence" value="ECO:0007669"/>
    <property type="project" value="TreeGrafter"/>
</dbReference>
<evidence type="ECO:0000313" key="2">
    <source>
        <dbReference type="EMBL" id="KAK8396068.1"/>
    </source>
</evidence>
<keyword evidence="1" id="KW-0472">Membrane</keyword>
<accession>A0AAW0U9M8</accession>
<protein>
    <recommendedName>
        <fullName evidence="4">G-protein coupled receptors family 3 profile domain-containing protein</fullName>
    </recommendedName>
</protein>
<dbReference type="Proteomes" id="UP001487740">
    <property type="component" value="Unassembled WGS sequence"/>
</dbReference>
<feature type="transmembrane region" description="Helical" evidence="1">
    <location>
        <begin position="15"/>
        <end position="34"/>
    </location>
</feature>
<dbReference type="PANTHER" id="PTHR11785">
    <property type="entry name" value="AMINO ACID TRANSPORTER"/>
    <property type="match status" value="1"/>
</dbReference>
<keyword evidence="3" id="KW-1185">Reference proteome</keyword>
<evidence type="ECO:0000256" key="1">
    <source>
        <dbReference type="SAM" id="Phobius"/>
    </source>
</evidence>
<dbReference type="AlphaFoldDB" id="A0AAW0U9M8"/>
<name>A0AAW0U9M8_SCYPA</name>
<evidence type="ECO:0000313" key="3">
    <source>
        <dbReference type="Proteomes" id="UP001487740"/>
    </source>
</evidence>
<feature type="transmembrane region" description="Helical" evidence="1">
    <location>
        <begin position="46"/>
        <end position="65"/>
    </location>
</feature>
<keyword evidence="1" id="KW-1133">Transmembrane helix</keyword>
<evidence type="ECO:0008006" key="4">
    <source>
        <dbReference type="Google" id="ProtNLM"/>
    </source>
</evidence>
<sequence>MLEVNVFFLVKRVSFMLWLTIRGAVVAFLWLRYTQTHLPHPIKVHLALPVLELIGCMYLVVVPVVQEPSSTACDLMTLAGIPVYVGK</sequence>